<dbReference type="Proteomes" id="UP000501648">
    <property type="component" value="Chromosome"/>
</dbReference>
<protein>
    <submittedName>
        <fullName evidence="1">Uncharacterized protein</fullName>
    </submittedName>
</protein>
<accession>A0A6M3ZZD2</accession>
<name>A0A6M3ZZD2_9BURK</name>
<evidence type="ECO:0000313" key="2">
    <source>
        <dbReference type="Proteomes" id="UP000501648"/>
    </source>
</evidence>
<sequence>MKPLITLDLVIFSKKMNENEPFDIFQLSGIGKICFGMTPQEIEEIYGAAESVGFHHLAKKLVFRSFTNLDIERVSAYQR</sequence>
<dbReference type="AlphaFoldDB" id="A0A6M3ZZD2"/>
<reference evidence="1 2" key="1">
    <citation type="journal article" date="2012" name="J. Bacteriol.">
        <title>Genome sequence of the pathogenic Herbaspirillum seropedicae strain Os34, isolated from rice roots.</title>
        <authorList>
            <person name="Ye W."/>
            <person name="Ye S."/>
            <person name="Liu J."/>
            <person name="Chang S."/>
            <person name="Chen M."/>
            <person name="Zhu B."/>
            <person name="Guo L."/>
            <person name="An Q."/>
        </authorList>
    </citation>
    <scope>NUCLEOTIDE SEQUENCE [LARGE SCALE GENOMIC DNA]</scope>
    <source>
        <strain evidence="1 2">Os34</strain>
    </source>
</reference>
<dbReference type="EMBL" id="CP008956">
    <property type="protein sequence ID" value="QJQ02852.1"/>
    <property type="molecule type" value="Genomic_DNA"/>
</dbReference>
<gene>
    <name evidence="1" type="ORF">C798_22250</name>
</gene>
<proteinExistence type="predicted"/>
<organism evidence="1 2">
    <name type="scientific">Herbaspirillum rubrisubalbicans Os34</name>
    <dbReference type="NCBI Taxonomy" id="1235827"/>
    <lineage>
        <taxon>Bacteria</taxon>
        <taxon>Pseudomonadati</taxon>
        <taxon>Pseudomonadota</taxon>
        <taxon>Betaproteobacteria</taxon>
        <taxon>Burkholderiales</taxon>
        <taxon>Oxalobacteraceae</taxon>
        <taxon>Herbaspirillum</taxon>
    </lineage>
</organism>
<evidence type="ECO:0000313" key="1">
    <source>
        <dbReference type="EMBL" id="QJQ02852.1"/>
    </source>
</evidence>